<accession>A0ABR9N5N9</accession>
<sequence>MGERADWLDVAVSAITVGIRHRRDLGDLNALASSINKFGMLQPITVTPDLVLVVGWRRLEAVKLLGWDRVRGWVRSGLSDRAGALLAEQDENTVRLAYSPTEQASLYRELKQVLREEAARRQEVSWFGTGTPPAAVASAAGSSPTGSEPGAGAGAGPVNPQEESDQFGGADSAPREQRGESGKVRDQASEKVAGRKAHQVLERIGTLMDLSVDPAQPEHIRALATEAVERINDGGRVAPEWEAVTTALAEHTAARSRDTSTTDPSTTDTEASHPAGSPAPVRPAVSRAALRGWVQSWRHTDVLLDAHDPQVLGPALPQQKWEEFLGTLRRTQHWADKAQIARSQDDTTPHTAPNTGETSPVPDRQAPGAAEPDRLGAHAPEAATAESDSEPTTPAGEIEPDTPPQTQFDARFSAGARDENEDAEEDAARSDDRPLEGPAADDSPAHAPERAGAPGQIVGAS</sequence>
<feature type="compositionally biased region" description="Basic and acidic residues" evidence="1">
    <location>
        <begin position="426"/>
        <end position="435"/>
    </location>
</feature>
<feature type="compositionally biased region" description="Low complexity" evidence="1">
    <location>
        <begin position="128"/>
        <end position="148"/>
    </location>
</feature>
<gene>
    <name evidence="3" type="ORF">IHE71_25160</name>
</gene>
<dbReference type="RefSeq" id="WP_192865531.1">
    <property type="nucleotide sequence ID" value="NZ_JADAQT010000113.1"/>
</dbReference>
<keyword evidence="4" id="KW-1185">Reference proteome</keyword>
<protein>
    <submittedName>
        <fullName evidence="3">ParB N-terminal domain-containing protein</fullName>
    </submittedName>
</protein>
<evidence type="ECO:0000313" key="3">
    <source>
        <dbReference type="EMBL" id="MBE1878985.1"/>
    </source>
</evidence>
<feature type="compositionally biased region" description="Polar residues" evidence="1">
    <location>
        <begin position="349"/>
        <end position="358"/>
    </location>
</feature>
<dbReference type="InterPro" id="IPR003115">
    <property type="entry name" value="ParB_N"/>
</dbReference>
<feature type="region of interest" description="Disordered" evidence="1">
    <location>
        <begin position="335"/>
        <end position="461"/>
    </location>
</feature>
<feature type="domain" description="ParB-like N-terminal" evidence="2">
    <location>
        <begin position="8"/>
        <end position="93"/>
    </location>
</feature>
<dbReference type="PANTHER" id="PTHR33375">
    <property type="entry name" value="CHROMOSOME-PARTITIONING PROTEIN PARB-RELATED"/>
    <property type="match status" value="1"/>
</dbReference>
<feature type="region of interest" description="Disordered" evidence="1">
    <location>
        <begin position="249"/>
        <end position="282"/>
    </location>
</feature>
<comment type="caution">
    <text evidence="3">The sequence shown here is derived from an EMBL/GenBank/DDBJ whole genome shotgun (WGS) entry which is preliminary data.</text>
</comment>
<proteinExistence type="predicted"/>
<feature type="region of interest" description="Disordered" evidence="1">
    <location>
        <begin position="124"/>
        <end position="197"/>
    </location>
</feature>
<organism evidence="3 4">
    <name type="scientific">Myceligenerans pegani</name>
    <dbReference type="NCBI Taxonomy" id="2776917"/>
    <lineage>
        <taxon>Bacteria</taxon>
        <taxon>Bacillati</taxon>
        <taxon>Actinomycetota</taxon>
        <taxon>Actinomycetes</taxon>
        <taxon>Micrococcales</taxon>
        <taxon>Promicromonosporaceae</taxon>
        <taxon>Myceligenerans</taxon>
    </lineage>
</organism>
<evidence type="ECO:0000256" key="1">
    <source>
        <dbReference type="SAM" id="MobiDB-lite"/>
    </source>
</evidence>
<dbReference type="SUPFAM" id="SSF110849">
    <property type="entry name" value="ParB/Sulfiredoxin"/>
    <property type="match status" value="1"/>
</dbReference>
<dbReference type="InterPro" id="IPR050336">
    <property type="entry name" value="Chromosome_partition/occlusion"/>
</dbReference>
<evidence type="ECO:0000313" key="4">
    <source>
        <dbReference type="Proteomes" id="UP000625527"/>
    </source>
</evidence>
<dbReference type="Proteomes" id="UP000625527">
    <property type="component" value="Unassembled WGS sequence"/>
</dbReference>
<dbReference type="InterPro" id="IPR036086">
    <property type="entry name" value="ParB/Sulfiredoxin_sf"/>
</dbReference>
<feature type="compositionally biased region" description="Basic and acidic residues" evidence="1">
    <location>
        <begin position="173"/>
        <end position="193"/>
    </location>
</feature>
<reference evidence="3 4" key="1">
    <citation type="submission" date="2020-10" db="EMBL/GenBank/DDBJ databases">
        <title>Myceligenerans pegani sp. nov., an endophytic actinomycete isolated from Peganum harmala L. in Xinjiang, China.</title>
        <authorList>
            <person name="Xin L."/>
        </authorList>
    </citation>
    <scope>NUCLEOTIDE SEQUENCE [LARGE SCALE GENOMIC DNA]</scope>
    <source>
        <strain evidence="3 4">TRM65318</strain>
    </source>
</reference>
<dbReference type="SMART" id="SM00470">
    <property type="entry name" value="ParB"/>
    <property type="match status" value="1"/>
</dbReference>
<dbReference type="EMBL" id="JADAQT010000113">
    <property type="protein sequence ID" value="MBE1878985.1"/>
    <property type="molecule type" value="Genomic_DNA"/>
</dbReference>
<evidence type="ECO:0000259" key="2">
    <source>
        <dbReference type="SMART" id="SM00470"/>
    </source>
</evidence>
<dbReference type="Pfam" id="PF02195">
    <property type="entry name" value="ParB_N"/>
    <property type="match status" value="1"/>
</dbReference>
<dbReference type="Gene3D" id="3.90.1530.30">
    <property type="match status" value="1"/>
</dbReference>
<name>A0ABR9N5N9_9MICO</name>
<dbReference type="PANTHER" id="PTHR33375:SF1">
    <property type="entry name" value="CHROMOSOME-PARTITIONING PROTEIN PARB-RELATED"/>
    <property type="match status" value="1"/>
</dbReference>